<protein>
    <submittedName>
        <fullName evidence="1">Uncharacterized protein</fullName>
    </submittedName>
</protein>
<reference evidence="1" key="1">
    <citation type="submission" date="2019-04" db="EMBL/GenBank/DDBJ databases">
        <title>Microbes associate with the intestines of laboratory mice.</title>
        <authorList>
            <person name="Navarre W."/>
            <person name="Wong E."/>
            <person name="Huang K."/>
            <person name="Tropini C."/>
            <person name="Ng K."/>
            <person name="Yu B."/>
        </authorList>
    </citation>
    <scope>NUCLEOTIDE SEQUENCE</scope>
    <source>
        <strain evidence="1">NM73_A23</strain>
    </source>
</reference>
<gene>
    <name evidence="1" type="ORF">E5358_12670</name>
</gene>
<name>A0AC61QMJ2_9BACT</name>
<evidence type="ECO:0000313" key="1">
    <source>
        <dbReference type="EMBL" id="TGX80504.1"/>
    </source>
</evidence>
<evidence type="ECO:0000313" key="2">
    <source>
        <dbReference type="Proteomes" id="UP000308886"/>
    </source>
</evidence>
<sequence length="289" mass="34417">MAETRKFWCHYIGTDDKPKRRSMELELVNIPNSDVALWCEKEQDSGYGDETYYYYYPYCIVGENVAFGTRHFISSNDMELFAKTESDWRSWAEEHFCDGEDWWIEESIAKYIEDNRKERECRLNQLRSLVHCVDFMIESAPNCWIQMSAIKACEEVNHPRLEELRLAREKCVKYREEQDRLERMKREEERKAEEERKRKELAEGEARLAEQEKVFRDGGMIAGEDVVTLCRKYGIKMHLRTVHNLQQVISTIDGKGYCRYCQQTGKRKPVLDGCFKVSTELYDFLNKQQ</sequence>
<keyword evidence="2" id="KW-1185">Reference proteome</keyword>
<comment type="caution">
    <text evidence="1">The sequence shown here is derived from an EMBL/GenBank/DDBJ whole genome shotgun (WGS) entry which is preliminary data.</text>
</comment>
<dbReference type="EMBL" id="SRZC01000025">
    <property type="protein sequence ID" value="TGX80504.1"/>
    <property type="molecule type" value="Genomic_DNA"/>
</dbReference>
<dbReference type="Proteomes" id="UP000308886">
    <property type="component" value="Unassembled WGS sequence"/>
</dbReference>
<accession>A0AC61QMJ2</accession>
<organism evidence="1 2">
    <name type="scientific">Palleniella muris</name>
    <dbReference type="NCBI Taxonomy" id="3038145"/>
    <lineage>
        <taxon>Bacteria</taxon>
        <taxon>Pseudomonadati</taxon>
        <taxon>Bacteroidota</taxon>
        <taxon>Bacteroidia</taxon>
        <taxon>Bacteroidales</taxon>
        <taxon>Prevotellaceae</taxon>
        <taxon>Palleniella</taxon>
    </lineage>
</organism>
<proteinExistence type="predicted"/>